<sequence>MFSETSPNSLTIELAKLQITKSICAANNSNALKLTLIKTKNISEYKEESLPPKKRQCFRTATSSQS</sequence>
<dbReference type="InParanoid" id="A0A162WXW7"/>
<protein>
    <submittedName>
        <fullName evidence="1">Uncharacterized protein</fullName>
    </submittedName>
</protein>
<dbReference type="VEuPathDB" id="FungiDB:PHYBLDRAFT_147234"/>
<organism evidence="1 2">
    <name type="scientific">Phycomyces blakesleeanus (strain ATCC 8743b / DSM 1359 / FGSC 10004 / NBRC 33097 / NRRL 1555)</name>
    <dbReference type="NCBI Taxonomy" id="763407"/>
    <lineage>
        <taxon>Eukaryota</taxon>
        <taxon>Fungi</taxon>
        <taxon>Fungi incertae sedis</taxon>
        <taxon>Mucoromycota</taxon>
        <taxon>Mucoromycotina</taxon>
        <taxon>Mucoromycetes</taxon>
        <taxon>Mucorales</taxon>
        <taxon>Phycomycetaceae</taxon>
        <taxon>Phycomyces</taxon>
    </lineage>
</organism>
<evidence type="ECO:0000313" key="2">
    <source>
        <dbReference type="Proteomes" id="UP000077315"/>
    </source>
</evidence>
<gene>
    <name evidence="1" type="ORF">PHYBLDRAFT_147234</name>
</gene>
<accession>A0A162WXW7</accession>
<dbReference type="RefSeq" id="XP_018289515.1">
    <property type="nucleotide sequence ID" value="XM_018431825.1"/>
</dbReference>
<dbReference type="GeneID" id="28992731"/>
<keyword evidence="2" id="KW-1185">Reference proteome</keyword>
<evidence type="ECO:0000313" key="1">
    <source>
        <dbReference type="EMBL" id="OAD71475.1"/>
    </source>
</evidence>
<dbReference type="EMBL" id="KV440985">
    <property type="protein sequence ID" value="OAD71475.1"/>
    <property type="molecule type" value="Genomic_DNA"/>
</dbReference>
<dbReference type="AlphaFoldDB" id="A0A162WXW7"/>
<proteinExistence type="predicted"/>
<reference evidence="2" key="1">
    <citation type="submission" date="2015-06" db="EMBL/GenBank/DDBJ databases">
        <title>Expansion of signal transduction pathways in fungi by whole-genome duplication.</title>
        <authorList>
            <consortium name="DOE Joint Genome Institute"/>
            <person name="Corrochano L.M."/>
            <person name="Kuo A."/>
            <person name="Marcet-Houben M."/>
            <person name="Polaino S."/>
            <person name="Salamov A."/>
            <person name="Villalobos J.M."/>
            <person name="Alvarez M.I."/>
            <person name="Avalos J."/>
            <person name="Benito E.P."/>
            <person name="Benoit I."/>
            <person name="Burger G."/>
            <person name="Camino L.P."/>
            <person name="Canovas D."/>
            <person name="Cerda-Olmedo E."/>
            <person name="Cheng J.-F."/>
            <person name="Dominguez A."/>
            <person name="Elias M."/>
            <person name="Eslava A.P."/>
            <person name="Glaser F."/>
            <person name="Grimwood J."/>
            <person name="Gutierrez G."/>
            <person name="Heitman J."/>
            <person name="Henrissat B."/>
            <person name="Iturriaga E.A."/>
            <person name="Lang B.F."/>
            <person name="Lavin J.L."/>
            <person name="Lee S."/>
            <person name="Li W."/>
            <person name="Lindquist E."/>
            <person name="Lopez-Garcia S."/>
            <person name="Luque E.M."/>
            <person name="Marcos A.T."/>
            <person name="Martin J."/>
            <person name="McCluskey K."/>
            <person name="Medina H.R."/>
            <person name="Miralles-Duran A."/>
            <person name="Miyazaki A."/>
            <person name="Munoz-Torres E."/>
            <person name="Oguiza J.A."/>
            <person name="Ohm R."/>
            <person name="Olmedo M."/>
            <person name="Orejas M."/>
            <person name="Ortiz-Castellanos L."/>
            <person name="Pisabarro A.G."/>
            <person name="Rodriguez-Romero J."/>
            <person name="Ruiz-Herrera J."/>
            <person name="Ruiz-Vazquez R."/>
            <person name="Sanz C."/>
            <person name="Schackwitz W."/>
            <person name="Schmutz J."/>
            <person name="Shahriari M."/>
            <person name="Shelest E."/>
            <person name="Silva-Franco F."/>
            <person name="Soanes D."/>
            <person name="Syed K."/>
            <person name="Tagua V.G."/>
            <person name="Talbot N.J."/>
            <person name="Thon M."/>
            <person name="De vries R.P."/>
            <person name="Wiebenga A."/>
            <person name="Yadav J.S."/>
            <person name="Braun E.L."/>
            <person name="Baker S."/>
            <person name="Garre V."/>
            <person name="Horwitz B."/>
            <person name="Torres-Martinez S."/>
            <person name="Idnurm A."/>
            <person name="Herrera-Estrella A."/>
            <person name="Gabaldon T."/>
            <person name="Grigoriev I.V."/>
        </authorList>
    </citation>
    <scope>NUCLEOTIDE SEQUENCE [LARGE SCALE GENOMIC DNA]</scope>
    <source>
        <strain evidence="2">NRRL 1555(-)</strain>
    </source>
</reference>
<name>A0A162WXW7_PHYB8</name>
<dbReference type="Proteomes" id="UP000077315">
    <property type="component" value="Unassembled WGS sequence"/>
</dbReference>